<sequence length="482" mass="54472">MEINNQDIKILIVDDQPNNLHVLSSLLIKSGYKVQRSISGSMVVNAELAALPDLILLDIMMPDLDGYEVCKRLKAREKTRDIPVIFLSALNEAFDKVKAFTIGGVDYISKPFQVEEVLARIENQLTIQQLSKQLKEQNTQLQQEIEVRKQAEECLRQSEARERKKSQELERTLNELKRTQVQLIHSEKMSSLGQMVAGVAHEINNPVNFIYGNLYIVRQYIQDLIGLIELYQENCPELIPIIQERIEQIELEYLVEDWSKLVDSMETGAERIHQIVRSLQIFSKLNESEIKSVDIHENIDRTLKVLNHRLVGEGCRDEIKIIKDYGELPKVTCYISQLNQVFMNLLNNAIDVLAKSPSTGVIRISTSMGRREDGEIEEQFGVSTSDLPPNPYVIIRIADNGTGISEDVLKRIFDPFFTTKPVGSGRGLGLSISYQIVVEKHGGEMRCNSAIGKGTEFAIKLPIVPSKISIATTNTQCAIMHV</sequence>
<dbReference type="SMART" id="SM00387">
    <property type="entry name" value="HATPase_c"/>
    <property type="match status" value="1"/>
</dbReference>
<dbReference type="InterPro" id="IPR036890">
    <property type="entry name" value="HATPase_C_sf"/>
</dbReference>
<dbReference type="InterPro" id="IPR036097">
    <property type="entry name" value="HisK_dim/P_sf"/>
</dbReference>
<evidence type="ECO:0000256" key="3">
    <source>
        <dbReference type="ARBA" id="ARBA00022553"/>
    </source>
</evidence>
<dbReference type="PANTHER" id="PTHR43065">
    <property type="entry name" value="SENSOR HISTIDINE KINASE"/>
    <property type="match status" value="1"/>
</dbReference>
<keyword evidence="5" id="KW-0902">Two-component regulatory system</keyword>
<keyword evidence="11" id="KW-1185">Reference proteome</keyword>
<dbReference type="PROSITE" id="PS50110">
    <property type="entry name" value="RESPONSE_REGULATORY"/>
    <property type="match status" value="1"/>
</dbReference>
<evidence type="ECO:0000256" key="4">
    <source>
        <dbReference type="ARBA" id="ARBA00022777"/>
    </source>
</evidence>
<keyword evidence="3 6" id="KW-0597">Phosphoprotein</keyword>
<evidence type="ECO:0000256" key="1">
    <source>
        <dbReference type="ARBA" id="ARBA00000085"/>
    </source>
</evidence>
<dbReference type="SMART" id="SM00448">
    <property type="entry name" value="REC"/>
    <property type="match status" value="1"/>
</dbReference>
<dbReference type="GO" id="GO:0000155">
    <property type="term" value="F:phosphorelay sensor kinase activity"/>
    <property type="evidence" value="ECO:0007669"/>
    <property type="project" value="InterPro"/>
</dbReference>
<dbReference type="Proteomes" id="UP001204953">
    <property type="component" value="Unassembled WGS sequence"/>
</dbReference>
<accession>A0AAE3GR93</accession>
<dbReference type="EMBL" id="JAMZMM010000052">
    <property type="protein sequence ID" value="MCP2728393.1"/>
    <property type="molecule type" value="Genomic_DNA"/>
</dbReference>
<evidence type="ECO:0000313" key="11">
    <source>
        <dbReference type="Proteomes" id="UP001204953"/>
    </source>
</evidence>
<feature type="domain" description="Histidine kinase" evidence="8">
    <location>
        <begin position="198"/>
        <end position="465"/>
    </location>
</feature>
<dbReference type="PANTHER" id="PTHR43065:SF50">
    <property type="entry name" value="HISTIDINE KINASE"/>
    <property type="match status" value="1"/>
</dbReference>
<keyword evidence="4" id="KW-0808">Transferase</keyword>
<protein>
    <recommendedName>
        <fullName evidence="2">histidine kinase</fullName>
        <ecNumber evidence="2">2.7.13.3</ecNumber>
    </recommendedName>
</protein>
<evidence type="ECO:0000256" key="6">
    <source>
        <dbReference type="PROSITE-ProRule" id="PRU00169"/>
    </source>
</evidence>
<keyword evidence="7" id="KW-0175">Coiled coil</keyword>
<dbReference type="SUPFAM" id="SSF47384">
    <property type="entry name" value="Homodimeric domain of signal transducing histidine kinase"/>
    <property type="match status" value="1"/>
</dbReference>
<dbReference type="InterPro" id="IPR004358">
    <property type="entry name" value="Sig_transdc_His_kin-like_C"/>
</dbReference>
<feature type="domain" description="Response regulatory" evidence="9">
    <location>
        <begin position="9"/>
        <end position="125"/>
    </location>
</feature>
<dbReference type="Pfam" id="PF00072">
    <property type="entry name" value="Response_reg"/>
    <property type="match status" value="1"/>
</dbReference>
<evidence type="ECO:0000256" key="5">
    <source>
        <dbReference type="ARBA" id="ARBA00023012"/>
    </source>
</evidence>
<feature type="modified residue" description="4-aspartylphosphate" evidence="6">
    <location>
        <position position="58"/>
    </location>
</feature>
<dbReference type="InterPro" id="IPR011006">
    <property type="entry name" value="CheY-like_superfamily"/>
</dbReference>
<dbReference type="InterPro" id="IPR003661">
    <property type="entry name" value="HisK_dim/P_dom"/>
</dbReference>
<dbReference type="CDD" id="cd19920">
    <property type="entry name" value="REC_PA4781-like"/>
    <property type="match status" value="1"/>
</dbReference>
<dbReference type="PROSITE" id="PS50109">
    <property type="entry name" value="HIS_KIN"/>
    <property type="match status" value="1"/>
</dbReference>
<name>A0AAE3GR93_9CYAN</name>
<dbReference type="Pfam" id="PF02518">
    <property type="entry name" value="HATPase_c"/>
    <property type="match status" value="1"/>
</dbReference>
<evidence type="ECO:0000313" key="10">
    <source>
        <dbReference type="EMBL" id="MCP2728393.1"/>
    </source>
</evidence>
<comment type="caution">
    <text evidence="10">The sequence shown here is derived from an EMBL/GenBank/DDBJ whole genome shotgun (WGS) entry which is preliminary data.</text>
</comment>
<dbReference type="EC" id="2.7.13.3" evidence="2"/>
<dbReference type="AlphaFoldDB" id="A0AAE3GR93"/>
<dbReference type="RefSeq" id="WP_254011191.1">
    <property type="nucleotide sequence ID" value="NZ_JAMZMM010000052.1"/>
</dbReference>
<dbReference type="SUPFAM" id="SSF55874">
    <property type="entry name" value="ATPase domain of HSP90 chaperone/DNA topoisomerase II/histidine kinase"/>
    <property type="match status" value="1"/>
</dbReference>
<keyword evidence="4" id="KW-0418">Kinase</keyword>
<dbReference type="Gene3D" id="3.40.50.2300">
    <property type="match status" value="1"/>
</dbReference>
<evidence type="ECO:0000259" key="9">
    <source>
        <dbReference type="PROSITE" id="PS50110"/>
    </source>
</evidence>
<proteinExistence type="predicted"/>
<feature type="coiled-coil region" evidence="7">
    <location>
        <begin position="127"/>
        <end position="182"/>
    </location>
</feature>
<dbReference type="PRINTS" id="PR00344">
    <property type="entry name" value="BCTRLSENSOR"/>
</dbReference>
<evidence type="ECO:0000259" key="8">
    <source>
        <dbReference type="PROSITE" id="PS50109"/>
    </source>
</evidence>
<dbReference type="Gene3D" id="1.10.287.130">
    <property type="match status" value="1"/>
</dbReference>
<dbReference type="CDD" id="cd00082">
    <property type="entry name" value="HisKA"/>
    <property type="match status" value="1"/>
</dbReference>
<comment type="catalytic activity">
    <reaction evidence="1">
        <text>ATP + protein L-histidine = ADP + protein N-phospho-L-histidine.</text>
        <dbReference type="EC" id="2.7.13.3"/>
    </reaction>
</comment>
<evidence type="ECO:0000256" key="2">
    <source>
        <dbReference type="ARBA" id="ARBA00012438"/>
    </source>
</evidence>
<dbReference type="SUPFAM" id="SSF52172">
    <property type="entry name" value="CheY-like"/>
    <property type="match status" value="1"/>
</dbReference>
<reference evidence="10" key="1">
    <citation type="submission" date="2022-06" db="EMBL/GenBank/DDBJ databases">
        <title>New cyanobacteria of genus Symplocastrum in benthos of Lake Baikal.</title>
        <authorList>
            <person name="Sorokovikova E."/>
            <person name="Tikhonova I."/>
            <person name="Krasnopeev A."/>
            <person name="Evseev P."/>
            <person name="Gladkikh A."/>
            <person name="Belykh O."/>
        </authorList>
    </citation>
    <scope>NUCLEOTIDE SEQUENCE</scope>
    <source>
        <strain evidence="10">BBK-W-15</strain>
    </source>
</reference>
<dbReference type="InterPro" id="IPR005467">
    <property type="entry name" value="His_kinase_dom"/>
</dbReference>
<evidence type="ECO:0000256" key="7">
    <source>
        <dbReference type="SAM" id="Coils"/>
    </source>
</evidence>
<dbReference type="InterPro" id="IPR003594">
    <property type="entry name" value="HATPase_dom"/>
</dbReference>
<dbReference type="InterPro" id="IPR001789">
    <property type="entry name" value="Sig_transdc_resp-reg_receiver"/>
</dbReference>
<gene>
    <name evidence="10" type="ORF">NJ959_07875</name>
</gene>
<organism evidence="10 11">
    <name type="scientific">Limnofasciculus baicalensis BBK-W-15</name>
    <dbReference type="NCBI Taxonomy" id="2699891"/>
    <lineage>
        <taxon>Bacteria</taxon>
        <taxon>Bacillati</taxon>
        <taxon>Cyanobacteriota</taxon>
        <taxon>Cyanophyceae</taxon>
        <taxon>Coleofasciculales</taxon>
        <taxon>Coleofasciculaceae</taxon>
        <taxon>Limnofasciculus</taxon>
        <taxon>Limnofasciculus baicalensis</taxon>
    </lineage>
</organism>
<dbReference type="Gene3D" id="3.30.565.10">
    <property type="entry name" value="Histidine kinase-like ATPase, C-terminal domain"/>
    <property type="match status" value="1"/>
</dbReference>